<keyword evidence="8" id="KW-1185">Reference proteome</keyword>
<dbReference type="EMBL" id="CP035733">
    <property type="protein sequence ID" value="QGY80714.1"/>
    <property type="molecule type" value="Genomic_DNA"/>
</dbReference>
<reference evidence="8" key="1">
    <citation type="submission" date="2019-01" db="EMBL/GenBank/DDBJ databases">
        <title>Sphingorhabdus lacus sp.nov., isolated from an oligotrophic freshwater lake.</title>
        <authorList>
            <person name="Park M."/>
        </authorList>
    </citation>
    <scope>NUCLEOTIDE SEQUENCE [LARGE SCALE GENOMIC DNA]</scope>
    <source>
        <strain evidence="8">IMCC1753</strain>
    </source>
</reference>
<proteinExistence type="predicted"/>
<dbReference type="InterPro" id="IPR036188">
    <property type="entry name" value="FAD/NAD-bd_sf"/>
</dbReference>
<keyword evidence="2" id="KW-0285">Flavoprotein</keyword>
<feature type="compositionally biased region" description="Basic and acidic residues" evidence="5">
    <location>
        <begin position="567"/>
        <end position="576"/>
    </location>
</feature>
<dbReference type="OrthoDB" id="3178130at2"/>
<evidence type="ECO:0000256" key="3">
    <source>
        <dbReference type="ARBA" id="ARBA00022827"/>
    </source>
</evidence>
<dbReference type="AlphaFoldDB" id="A0A6I6L7M7"/>
<evidence type="ECO:0000256" key="2">
    <source>
        <dbReference type="ARBA" id="ARBA00022630"/>
    </source>
</evidence>
<feature type="domain" description="FAD-dependent oxidoreductase 2 FAD-binding" evidence="6">
    <location>
        <begin position="9"/>
        <end position="546"/>
    </location>
</feature>
<evidence type="ECO:0000256" key="5">
    <source>
        <dbReference type="SAM" id="MobiDB-lite"/>
    </source>
</evidence>
<evidence type="ECO:0000256" key="4">
    <source>
        <dbReference type="ARBA" id="ARBA00023002"/>
    </source>
</evidence>
<dbReference type="RefSeq" id="WP_158900202.1">
    <property type="nucleotide sequence ID" value="NZ_CP035733.1"/>
</dbReference>
<dbReference type="PANTHER" id="PTHR43400:SF10">
    <property type="entry name" value="3-OXOSTEROID 1-DEHYDROGENASE"/>
    <property type="match status" value="1"/>
</dbReference>
<evidence type="ECO:0000313" key="8">
    <source>
        <dbReference type="Proteomes" id="UP000428803"/>
    </source>
</evidence>
<dbReference type="PRINTS" id="PR00411">
    <property type="entry name" value="PNDRDTASEI"/>
</dbReference>
<evidence type="ECO:0000313" key="7">
    <source>
        <dbReference type="EMBL" id="QGY80714.1"/>
    </source>
</evidence>
<dbReference type="Gene3D" id="3.50.50.60">
    <property type="entry name" value="FAD/NAD(P)-binding domain"/>
    <property type="match status" value="2"/>
</dbReference>
<dbReference type="PANTHER" id="PTHR43400">
    <property type="entry name" value="FUMARATE REDUCTASE"/>
    <property type="match status" value="1"/>
</dbReference>
<evidence type="ECO:0000259" key="6">
    <source>
        <dbReference type="Pfam" id="PF00890"/>
    </source>
</evidence>
<dbReference type="SUPFAM" id="SSF51905">
    <property type="entry name" value="FAD/NAD(P)-binding domain"/>
    <property type="match status" value="1"/>
</dbReference>
<dbReference type="KEGG" id="slaa:EUU25_08830"/>
<dbReference type="InterPro" id="IPR003953">
    <property type="entry name" value="FAD-dep_OxRdtase_2_FAD-bd"/>
</dbReference>
<dbReference type="Proteomes" id="UP000428803">
    <property type="component" value="Chromosome"/>
</dbReference>
<sequence length="586" mass="62903">MQDEIFECDVLVIGSGAAGMATAVTASVLGLDVILTEHAPYLGGASAISGGEIWVPLSRQAGKAPNDSEEEAIQYLRDVIGQSFDHSRGTAYVRNAAAALAFLEDNSHLEYELLETVVDYFTDVKGSTHGLRSLGAVPFDGRKLGKYFKTIRSPLPASMIFGGMSLGRLDIPHFSRFTRSLPSLIHVCKMLANHLRDRLLGYHRGTRMVMGNALVGRLALTLVERKVTLWTNTSTIELTRNDTRVTGALVAHPSGCRLIRARRAVVLATGSFSGSRQKQLEFLPHVRAGQQHRSHLPTTNDGSGLDLVRKMGGKIDTGLRQPAAFTPVSVVPRPNGSEWLTPHFGDRAKPGVIVVNTSGERIANEAINYHDFIAEMLRDSSGRASAEFYLVTSHKHLRCYGLGRVPAAPGRITPFLRNGYLLKGETLAELADKLNIDARGLIATVEAHDAHAHFGSDPVFKKGGTAFERAAGDPAIKPNPCVAPLGTGPFYAIRIIPGDIGTFAGVSVDEMGRVLTEDGTVIQGLFAVGTVASSIMGGTYPAAGAMLGPALTFGCLAAKTIYEEQEGERADEKQQNFERLGGTHLS</sequence>
<feature type="region of interest" description="Disordered" evidence="5">
    <location>
        <begin position="565"/>
        <end position="586"/>
    </location>
</feature>
<keyword evidence="3" id="KW-0274">FAD</keyword>
<keyword evidence="4" id="KW-0560">Oxidoreductase</keyword>
<comment type="cofactor">
    <cofactor evidence="1">
        <name>FAD</name>
        <dbReference type="ChEBI" id="CHEBI:57692"/>
    </cofactor>
</comment>
<protein>
    <submittedName>
        <fullName evidence="7">FAD-dependent oxidoreductase</fullName>
    </submittedName>
</protein>
<dbReference type="InterPro" id="IPR027477">
    <property type="entry name" value="Succ_DH/fumarate_Rdtase_cat_sf"/>
</dbReference>
<dbReference type="InterPro" id="IPR050315">
    <property type="entry name" value="FAD-oxidoreductase_2"/>
</dbReference>
<gene>
    <name evidence="7" type="ORF">EUU25_08830</name>
</gene>
<dbReference type="SUPFAM" id="SSF56425">
    <property type="entry name" value="Succinate dehydrogenase/fumarate reductase flavoprotein, catalytic domain"/>
    <property type="match status" value="1"/>
</dbReference>
<evidence type="ECO:0000256" key="1">
    <source>
        <dbReference type="ARBA" id="ARBA00001974"/>
    </source>
</evidence>
<dbReference type="GO" id="GO:0016491">
    <property type="term" value="F:oxidoreductase activity"/>
    <property type="evidence" value="ECO:0007669"/>
    <property type="project" value="UniProtKB-KW"/>
</dbReference>
<dbReference type="GO" id="GO:0008202">
    <property type="term" value="P:steroid metabolic process"/>
    <property type="evidence" value="ECO:0007669"/>
    <property type="project" value="UniProtKB-ARBA"/>
</dbReference>
<dbReference type="Pfam" id="PF00890">
    <property type="entry name" value="FAD_binding_2"/>
    <property type="match status" value="1"/>
</dbReference>
<accession>A0A6I6L7M7</accession>
<organism evidence="7 8">
    <name type="scientific">Sphingorhabdus lacus</name>
    <dbReference type="NCBI Taxonomy" id="392610"/>
    <lineage>
        <taxon>Bacteria</taxon>
        <taxon>Pseudomonadati</taxon>
        <taxon>Pseudomonadota</taxon>
        <taxon>Alphaproteobacteria</taxon>
        <taxon>Sphingomonadales</taxon>
        <taxon>Sphingomonadaceae</taxon>
        <taxon>Sphingorhabdus</taxon>
    </lineage>
</organism>
<name>A0A6I6L7M7_9SPHN</name>